<evidence type="ECO:0000313" key="2">
    <source>
        <dbReference type="EMBL" id="KIW18536.1"/>
    </source>
</evidence>
<dbReference type="Proteomes" id="UP000053328">
    <property type="component" value="Unassembled WGS sequence"/>
</dbReference>
<gene>
    <name evidence="2" type="ORF">PV08_02824</name>
</gene>
<evidence type="ECO:0000313" key="3">
    <source>
        <dbReference type="Proteomes" id="UP000053328"/>
    </source>
</evidence>
<reference evidence="2 3" key="1">
    <citation type="submission" date="2015-01" db="EMBL/GenBank/DDBJ databases">
        <title>The Genome Sequence of Exophiala spinifera CBS89968.</title>
        <authorList>
            <consortium name="The Broad Institute Genomics Platform"/>
            <person name="Cuomo C."/>
            <person name="de Hoog S."/>
            <person name="Gorbushina A."/>
            <person name="Stielow B."/>
            <person name="Teixiera M."/>
            <person name="Abouelleil A."/>
            <person name="Chapman S.B."/>
            <person name="Priest M."/>
            <person name="Young S.K."/>
            <person name="Wortman J."/>
            <person name="Nusbaum C."/>
            <person name="Birren B."/>
        </authorList>
    </citation>
    <scope>NUCLEOTIDE SEQUENCE [LARGE SCALE GENOMIC DNA]</scope>
    <source>
        <strain evidence="2 3">CBS 89968</strain>
    </source>
</reference>
<accession>A0A0D1YTJ4</accession>
<dbReference type="AlphaFoldDB" id="A0A0D1YTJ4"/>
<dbReference type="GeneID" id="27329907"/>
<proteinExistence type="predicted"/>
<evidence type="ECO:0000256" key="1">
    <source>
        <dbReference type="SAM" id="MobiDB-lite"/>
    </source>
</evidence>
<keyword evidence="3" id="KW-1185">Reference proteome</keyword>
<name>A0A0D1YTJ4_9EURO</name>
<dbReference type="VEuPathDB" id="FungiDB:PV08_02824"/>
<feature type="compositionally biased region" description="Polar residues" evidence="1">
    <location>
        <begin position="74"/>
        <end position="90"/>
    </location>
</feature>
<protein>
    <submittedName>
        <fullName evidence="2">Uncharacterized protein</fullName>
    </submittedName>
</protein>
<dbReference type="HOGENOM" id="CLU_1156402_0_0_1"/>
<dbReference type="STRING" id="91928.A0A0D1YTJ4"/>
<feature type="region of interest" description="Disordered" evidence="1">
    <location>
        <begin position="74"/>
        <end position="97"/>
    </location>
</feature>
<dbReference type="RefSeq" id="XP_016238752.1">
    <property type="nucleotide sequence ID" value="XM_016377182.1"/>
</dbReference>
<sequence length="240" mass="26052">MIAQLSDAGRQVLDSVARKTVIAPSVVPYAATFAKTCDATQGDIDFLINGFVYAAGYLEAAGFDGSGTTRCLPTAMSSPNSSHRAHQQANGHVRGLADDPDEDACASRRGNSCQDLTILHCRRDWSFKTADLQSRRQSASLAHRLTSHGLREICSMVRLVKPVPPFDNDSALSNALEGVQLRQVAFGFRPLNPSDENDIENFKRDIEVHDSAAADDPDKEVPWFVSVSAEKVPYDSSGDL</sequence>
<dbReference type="SUPFAM" id="SSF51395">
    <property type="entry name" value="FMN-linked oxidoreductases"/>
    <property type="match status" value="1"/>
</dbReference>
<dbReference type="InterPro" id="IPR013785">
    <property type="entry name" value="Aldolase_TIM"/>
</dbReference>
<dbReference type="Gene3D" id="3.20.20.70">
    <property type="entry name" value="Aldolase class I"/>
    <property type="match status" value="1"/>
</dbReference>
<organism evidence="2 3">
    <name type="scientific">Exophiala spinifera</name>
    <dbReference type="NCBI Taxonomy" id="91928"/>
    <lineage>
        <taxon>Eukaryota</taxon>
        <taxon>Fungi</taxon>
        <taxon>Dikarya</taxon>
        <taxon>Ascomycota</taxon>
        <taxon>Pezizomycotina</taxon>
        <taxon>Eurotiomycetes</taxon>
        <taxon>Chaetothyriomycetidae</taxon>
        <taxon>Chaetothyriales</taxon>
        <taxon>Herpotrichiellaceae</taxon>
        <taxon>Exophiala</taxon>
    </lineage>
</organism>
<dbReference type="EMBL" id="KN847493">
    <property type="protein sequence ID" value="KIW18536.1"/>
    <property type="molecule type" value="Genomic_DNA"/>
</dbReference>